<keyword evidence="2" id="KW-0812">Transmembrane</keyword>
<evidence type="ECO:0000256" key="2">
    <source>
        <dbReference type="SAM" id="Phobius"/>
    </source>
</evidence>
<feature type="transmembrane region" description="Helical" evidence="2">
    <location>
        <begin position="128"/>
        <end position="146"/>
    </location>
</feature>
<evidence type="ECO:0000313" key="5">
    <source>
        <dbReference type="Proteomes" id="UP001286174"/>
    </source>
</evidence>
<evidence type="ECO:0000313" key="4">
    <source>
        <dbReference type="EMBL" id="MDX8420505.1"/>
    </source>
</evidence>
<name>A0AB35U6B3_9FIRM</name>
<dbReference type="AlphaFoldDB" id="A0AB35U6B3"/>
<feature type="domain" description="Zinc-ribbon" evidence="3">
    <location>
        <begin position="4"/>
        <end position="25"/>
    </location>
</feature>
<organism evidence="4 5">
    <name type="scientific">Grylomicrobium aquisgranensis</name>
    <dbReference type="NCBI Taxonomy" id="2926318"/>
    <lineage>
        <taxon>Bacteria</taxon>
        <taxon>Bacillati</taxon>
        <taxon>Bacillota</taxon>
        <taxon>Erysipelotrichia</taxon>
        <taxon>Erysipelotrichales</taxon>
        <taxon>Erysipelotrichaceae</taxon>
        <taxon>Grylomicrobium</taxon>
    </lineage>
</organism>
<proteinExistence type="predicted"/>
<feature type="transmembrane region" description="Helical" evidence="2">
    <location>
        <begin position="193"/>
        <end position="214"/>
    </location>
</feature>
<dbReference type="EMBL" id="JALBUR010000043">
    <property type="protein sequence ID" value="MDX8420505.1"/>
    <property type="molecule type" value="Genomic_DNA"/>
</dbReference>
<keyword evidence="5" id="KW-1185">Reference proteome</keyword>
<feature type="transmembrane region" description="Helical" evidence="2">
    <location>
        <begin position="88"/>
        <end position="108"/>
    </location>
</feature>
<gene>
    <name evidence="4" type="ORF">MOZ60_10450</name>
</gene>
<sequence length="222" mass="24478">MKACPKCGKENRDDANFCSWCGTKLDEPQSDDPAVKPESSDNAEEKKEESPVTDLGTTEKNTEEPKKPETENSDVKPQPEKKSFQTDYLYGISGVLLIAGTVLPLFSVKMSMLETSWSISGNAYDIDSLLAVLLDVIGIAALIIPYRFKKYMPLLRIGAAFALIFTFVLHHQINYATRMNNSGYDTGLNIHAGIGKWLLVIGAIGLAAASIITWRKENHSSY</sequence>
<keyword evidence="2" id="KW-1133">Transmembrane helix</keyword>
<accession>A0AB35U6B3</accession>
<dbReference type="Pfam" id="PF13240">
    <property type="entry name" value="Zn_Ribbon_1"/>
    <property type="match status" value="1"/>
</dbReference>
<evidence type="ECO:0000259" key="3">
    <source>
        <dbReference type="Pfam" id="PF13240"/>
    </source>
</evidence>
<dbReference type="Proteomes" id="UP001286174">
    <property type="component" value="Unassembled WGS sequence"/>
</dbReference>
<dbReference type="RefSeq" id="WP_370596634.1">
    <property type="nucleotide sequence ID" value="NZ_JALBUR010000043.1"/>
</dbReference>
<dbReference type="InterPro" id="IPR026870">
    <property type="entry name" value="Zinc_ribbon_dom"/>
</dbReference>
<evidence type="ECO:0000256" key="1">
    <source>
        <dbReference type="SAM" id="MobiDB-lite"/>
    </source>
</evidence>
<keyword evidence="2" id="KW-0472">Membrane</keyword>
<reference evidence="4 5" key="1">
    <citation type="submission" date="2022-03" db="EMBL/GenBank/DDBJ databases">
        <title>Novel taxa within the pig intestine.</title>
        <authorList>
            <person name="Wylensek D."/>
            <person name="Bishof K."/>
            <person name="Afrizal A."/>
            <person name="Clavel T."/>
        </authorList>
    </citation>
    <scope>NUCLEOTIDE SEQUENCE [LARGE SCALE GENOMIC DNA]</scope>
    <source>
        <strain evidence="4 5">CLA-KB-P133</strain>
    </source>
</reference>
<feature type="compositionally biased region" description="Basic and acidic residues" evidence="1">
    <location>
        <begin position="33"/>
        <end position="50"/>
    </location>
</feature>
<feature type="compositionally biased region" description="Basic and acidic residues" evidence="1">
    <location>
        <begin position="60"/>
        <end position="80"/>
    </location>
</feature>
<feature type="transmembrane region" description="Helical" evidence="2">
    <location>
        <begin position="153"/>
        <end position="173"/>
    </location>
</feature>
<comment type="caution">
    <text evidence="4">The sequence shown here is derived from an EMBL/GenBank/DDBJ whole genome shotgun (WGS) entry which is preliminary data.</text>
</comment>
<feature type="region of interest" description="Disordered" evidence="1">
    <location>
        <begin position="1"/>
        <end position="80"/>
    </location>
</feature>
<protein>
    <submittedName>
        <fullName evidence="4">Zinc-ribbon domain-containing protein</fullName>
    </submittedName>
</protein>